<dbReference type="SMART" id="SM00564">
    <property type="entry name" value="PQQ"/>
    <property type="match status" value="5"/>
</dbReference>
<evidence type="ECO:0000313" key="2">
    <source>
        <dbReference type="EMBL" id="SVA68684.1"/>
    </source>
</evidence>
<name>A0A381XV67_9ZZZZ</name>
<reference evidence="2" key="1">
    <citation type="submission" date="2018-05" db="EMBL/GenBank/DDBJ databases">
        <authorList>
            <person name="Lanie J.A."/>
            <person name="Ng W.-L."/>
            <person name="Kazmierczak K.M."/>
            <person name="Andrzejewski T.M."/>
            <person name="Davidsen T.M."/>
            <person name="Wayne K.J."/>
            <person name="Tettelin H."/>
            <person name="Glass J.I."/>
            <person name="Rusch D."/>
            <person name="Podicherti R."/>
            <person name="Tsui H.-C.T."/>
            <person name="Winkler M.E."/>
        </authorList>
    </citation>
    <scope>NUCLEOTIDE SEQUENCE</scope>
</reference>
<sequence length="482" mass="51104">MALAAGAVAGDCAAWPSFRAGMGRAGFSNQSHSFSATETWRLDLPAPSPAWTTPARRSYWQQLEGILPRVTGDWTNHPVADESRVWLGSSADDTVRCLDAQTGKLHWSFVADGPVRYAPVLAAERLFFGSDDGFVYCLEADTGRLAWRERLGPRDWRIPGNGRMISLWPVRTGLVVDADVVYAAAGLYPSQGVHAVALNAGDGSTVWRQKLNVSPQGYLLASQAMLFVPTGRGNPIGLDRKTGRLVKTFDGAGGAFAVLLEDQLVAGTGNDGTLTSHPLKSSGRLATIRGTCLAASPGFSFMLDKNGAKSIDRAAYRRGSLIARRAAAQIEALRKELKTPELTRTRRDRIQRKLGELGGHLDTAKSAVTAAQAWVVSAPGRRTIIALANCVVLGGDGLVEARSLVDGAVLWTAQIDGAARGLAFAGGRLLVSTDSGTMHCFSTAAAAAKTIPKTAEPATLPVSLAKRLARAARTAHGWALVT</sequence>
<dbReference type="InterPro" id="IPR002372">
    <property type="entry name" value="PQQ_rpt_dom"/>
</dbReference>
<accession>A0A381XV67</accession>
<dbReference type="AlphaFoldDB" id="A0A381XV67"/>
<dbReference type="PANTHER" id="PTHR34512">
    <property type="entry name" value="CELL SURFACE PROTEIN"/>
    <property type="match status" value="1"/>
</dbReference>
<gene>
    <name evidence="2" type="ORF">METZ01_LOCUS121538</name>
</gene>
<dbReference type="PANTHER" id="PTHR34512:SF30">
    <property type="entry name" value="OUTER MEMBRANE PROTEIN ASSEMBLY FACTOR BAMB"/>
    <property type="match status" value="1"/>
</dbReference>
<dbReference type="InterPro" id="IPR018391">
    <property type="entry name" value="PQQ_b-propeller_rpt"/>
</dbReference>
<dbReference type="Pfam" id="PF13360">
    <property type="entry name" value="PQQ_2"/>
    <property type="match status" value="1"/>
</dbReference>
<feature type="domain" description="Pyrrolo-quinoline quinone repeat" evidence="1">
    <location>
        <begin position="60"/>
        <end position="151"/>
    </location>
</feature>
<dbReference type="InterPro" id="IPR015943">
    <property type="entry name" value="WD40/YVTN_repeat-like_dom_sf"/>
</dbReference>
<proteinExistence type="predicted"/>
<evidence type="ECO:0000259" key="1">
    <source>
        <dbReference type="Pfam" id="PF13360"/>
    </source>
</evidence>
<dbReference type="EMBL" id="UINC01016509">
    <property type="protein sequence ID" value="SVA68684.1"/>
    <property type="molecule type" value="Genomic_DNA"/>
</dbReference>
<protein>
    <recommendedName>
        <fullName evidence="1">Pyrrolo-quinoline quinone repeat domain-containing protein</fullName>
    </recommendedName>
</protein>
<dbReference type="InterPro" id="IPR011047">
    <property type="entry name" value="Quinoprotein_ADH-like_sf"/>
</dbReference>
<dbReference type="SUPFAM" id="SSF50998">
    <property type="entry name" value="Quinoprotein alcohol dehydrogenase-like"/>
    <property type="match status" value="2"/>
</dbReference>
<organism evidence="2">
    <name type="scientific">marine metagenome</name>
    <dbReference type="NCBI Taxonomy" id="408172"/>
    <lineage>
        <taxon>unclassified sequences</taxon>
        <taxon>metagenomes</taxon>
        <taxon>ecological metagenomes</taxon>
    </lineage>
</organism>
<dbReference type="Gene3D" id="2.130.10.10">
    <property type="entry name" value="YVTN repeat-like/Quinoprotein amine dehydrogenase"/>
    <property type="match status" value="2"/>
</dbReference>
<feature type="non-terminal residue" evidence="2">
    <location>
        <position position="482"/>
    </location>
</feature>